<proteinExistence type="predicted"/>
<gene>
    <name evidence="1" type="ORF">PREVCOP_04019</name>
</gene>
<comment type="caution">
    <text evidence="1">The sequence shown here is derived from an EMBL/GenBank/DDBJ whole genome shotgun (WGS) entry which is preliminary data.</text>
</comment>
<keyword evidence="2" id="KW-1185">Reference proteome</keyword>
<reference evidence="1" key="1">
    <citation type="submission" date="2009-11" db="EMBL/GenBank/DDBJ databases">
        <authorList>
            <person name="Weinstock G."/>
            <person name="Sodergren E."/>
            <person name="Clifton S."/>
            <person name="Fulton L."/>
            <person name="Fulton B."/>
            <person name="Courtney L."/>
            <person name="Fronick C."/>
            <person name="Harrison M."/>
            <person name="Strong C."/>
            <person name="Farmer C."/>
            <person name="Delahaunty K."/>
            <person name="Markovic C."/>
            <person name="Hall O."/>
            <person name="Minx P."/>
            <person name="Tomlinson C."/>
            <person name="Mitreva M."/>
            <person name="Nelson J."/>
            <person name="Hou S."/>
            <person name="Wollam A."/>
            <person name="Pepin K.H."/>
            <person name="Johnson M."/>
            <person name="Bhonagiri V."/>
            <person name="Nash W.E."/>
            <person name="Warren W."/>
            <person name="Chinwalla A."/>
            <person name="Mardis E.R."/>
            <person name="Wilson R.K."/>
        </authorList>
    </citation>
    <scope>NUCLEOTIDE SEQUENCE [LARGE SCALE GENOMIC DNA]</scope>
    <source>
        <strain evidence="1">DSM 18205</strain>
    </source>
</reference>
<dbReference type="Proteomes" id="UP000004477">
    <property type="component" value="Unassembled WGS sequence"/>
</dbReference>
<evidence type="ECO:0000313" key="2">
    <source>
        <dbReference type="Proteomes" id="UP000004477"/>
    </source>
</evidence>
<sequence length="41" mass="4591">MSRYDLLFIRNRQDENQPLCAFGISLSPVSSLLPSSVVSHI</sequence>
<organism evidence="1 2">
    <name type="scientific">Segatella copri DSM 18205</name>
    <dbReference type="NCBI Taxonomy" id="537011"/>
    <lineage>
        <taxon>Bacteria</taxon>
        <taxon>Pseudomonadati</taxon>
        <taxon>Bacteroidota</taxon>
        <taxon>Bacteroidia</taxon>
        <taxon>Bacteroidales</taxon>
        <taxon>Prevotellaceae</taxon>
        <taxon>Segatella</taxon>
    </lineage>
</organism>
<protein>
    <submittedName>
        <fullName evidence="1">Uncharacterized protein</fullName>
    </submittedName>
</protein>
<dbReference type="PaxDb" id="537011-PREVCOP_04019"/>
<dbReference type="STRING" id="537011.PREVCOP_04019"/>
<dbReference type="HOGENOM" id="CLU_3274451_0_0_10"/>
<name>D1P9T9_9BACT</name>
<dbReference type="AlphaFoldDB" id="D1P9T9"/>
<dbReference type="EMBL" id="ACBX02000005">
    <property type="protein sequence ID" value="EFB36637.1"/>
    <property type="molecule type" value="Genomic_DNA"/>
</dbReference>
<accession>D1P9T9</accession>
<evidence type="ECO:0000313" key="1">
    <source>
        <dbReference type="EMBL" id="EFB36637.1"/>
    </source>
</evidence>